<dbReference type="InterPro" id="IPR011043">
    <property type="entry name" value="Gal_Oxase/kelch_b-propeller"/>
</dbReference>
<dbReference type="Pfam" id="PF00646">
    <property type="entry name" value="F-box"/>
    <property type="match status" value="1"/>
</dbReference>
<dbReference type="InterPro" id="IPR005174">
    <property type="entry name" value="KIB1-4_b-propeller"/>
</dbReference>
<reference evidence="2" key="1">
    <citation type="submission" date="2024-10" db="EMBL/GenBank/DDBJ databases">
        <authorList>
            <person name="Ryan C."/>
        </authorList>
    </citation>
    <scope>NUCLEOTIDE SEQUENCE [LARGE SCALE GENOMIC DNA]</scope>
</reference>
<feature type="domain" description="F-box" evidence="1">
    <location>
        <begin position="355"/>
        <end position="404"/>
    </location>
</feature>
<name>A0ABC9BKR0_9POAL</name>
<accession>A0ABC9BKR0</accession>
<proteinExistence type="predicted"/>
<dbReference type="CDD" id="cd09917">
    <property type="entry name" value="F-box_SF"/>
    <property type="match status" value="1"/>
</dbReference>
<dbReference type="SUPFAM" id="SSF50965">
    <property type="entry name" value="Galactose oxidase, central domain"/>
    <property type="match status" value="2"/>
</dbReference>
<evidence type="ECO:0000313" key="3">
    <source>
        <dbReference type="Proteomes" id="UP001497457"/>
    </source>
</evidence>
<dbReference type="Gene3D" id="1.20.1280.50">
    <property type="match status" value="1"/>
</dbReference>
<dbReference type="Pfam" id="PF03478">
    <property type="entry name" value="Beta-prop_KIB1-4"/>
    <property type="match status" value="2"/>
</dbReference>
<evidence type="ECO:0000313" key="2">
    <source>
        <dbReference type="EMBL" id="CAL5001819.1"/>
    </source>
</evidence>
<sequence length="707" mass="80057">MESGNTSPWPSGFGTRPWLIQAHGTRRKTQTFVDMLDRSLHDVTIPEMQGKICLGCVRDGSWLLMLDEATHDCFLLSITNRPTKIPLPPLRLTSEYKGTCRVLGYSPHDFTVVIASNPESEQNFLLHCRPGDEKWTDLLVDNDDIEIDSDIVAYEGKLYASTVTGDSLVVIDVIDGKQVKMQLLYTEQEEELHGSYVSYLVASCGGIFTVRIDFFGNPCNGVVTRIVVYRLDFEDWVWRRAESIGSDRAFLVSGDYGHSCSATEAQLQGNCVYLVWSSCDCERIYKYCLDDKTISFNQILPEPTAPTCRAYWVVPTLIRATGFKEQTLLNTPVSNQIALPQDLYSSQEEQQANYSATWHDLPTELLELVASKLSLVDRLRFPAVCKSWSKVSYPIEEAKVWPWLMHLSKHDGTCKMFDPLRAKEYTLQVEAFKTCRDQHVFRSSKDGWVVASADLDNEDILIINPFTQDTVDLPILDRSYHFQGVTLSSAPTLPDCMAFGVCSSHNGKYVTVETWQSGEDAWSKLRLDLLEETFHVASNNPIYFRGEFYCLGGQGILAVFNQSNNTWRVLDKPEPIYAELNVFDDDHEGAKFCYLVELAGDLISVFMCNADEPPRVFKLDQMKMAWTEVEDIGGAALFLDRRASYCVVSPGAGNGNKIFFPRYSEDGKNASFYDMETKMYHPTFYGLKEPLNCVWVVPNLKLDEYAC</sequence>
<dbReference type="PANTHER" id="PTHR33127">
    <property type="entry name" value="TRANSMEMBRANE PROTEIN"/>
    <property type="match status" value="1"/>
</dbReference>
<dbReference type="Proteomes" id="UP001497457">
    <property type="component" value="Chromosome 26rd"/>
</dbReference>
<dbReference type="PANTHER" id="PTHR33127:SF97">
    <property type="entry name" value="OS08G0448300 PROTEIN"/>
    <property type="match status" value="1"/>
</dbReference>
<protein>
    <recommendedName>
        <fullName evidence="1">F-box domain-containing protein</fullName>
    </recommendedName>
</protein>
<dbReference type="InterPro" id="IPR036047">
    <property type="entry name" value="F-box-like_dom_sf"/>
</dbReference>
<dbReference type="SUPFAM" id="SSF81383">
    <property type="entry name" value="F-box domain"/>
    <property type="match status" value="1"/>
</dbReference>
<evidence type="ECO:0000259" key="1">
    <source>
        <dbReference type="PROSITE" id="PS50181"/>
    </source>
</evidence>
<dbReference type="EMBL" id="OZ075136">
    <property type="protein sequence ID" value="CAL5001819.1"/>
    <property type="molecule type" value="Genomic_DNA"/>
</dbReference>
<gene>
    <name evidence="2" type="ORF">URODEC1_LOCUS65632</name>
</gene>
<keyword evidence="3" id="KW-1185">Reference proteome</keyword>
<dbReference type="AlphaFoldDB" id="A0ABC9BKR0"/>
<dbReference type="PROSITE" id="PS50181">
    <property type="entry name" value="FBOX"/>
    <property type="match status" value="1"/>
</dbReference>
<dbReference type="InterPro" id="IPR001810">
    <property type="entry name" value="F-box_dom"/>
</dbReference>
<organism evidence="2 3">
    <name type="scientific">Urochloa decumbens</name>
    <dbReference type="NCBI Taxonomy" id="240449"/>
    <lineage>
        <taxon>Eukaryota</taxon>
        <taxon>Viridiplantae</taxon>
        <taxon>Streptophyta</taxon>
        <taxon>Embryophyta</taxon>
        <taxon>Tracheophyta</taxon>
        <taxon>Spermatophyta</taxon>
        <taxon>Magnoliopsida</taxon>
        <taxon>Liliopsida</taxon>
        <taxon>Poales</taxon>
        <taxon>Poaceae</taxon>
        <taxon>PACMAD clade</taxon>
        <taxon>Panicoideae</taxon>
        <taxon>Panicodae</taxon>
        <taxon>Paniceae</taxon>
        <taxon>Melinidinae</taxon>
        <taxon>Urochloa</taxon>
    </lineage>
</organism>